<dbReference type="Pfam" id="PF02151">
    <property type="entry name" value="UVR"/>
    <property type="match status" value="1"/>
</dbReference>
<evidence type="ECO:0000256" key="8">
    <source>
        <dbReference type="ARBA" id="ARBA00022881"/>
    </source>
</evidence>
<keyword evidence="7 13" id="KW-0067">ATP-binding</keyword>
<dbReference type="GO" id="GO:0005737">
    <property type="term" value="C:cytoplasm"/>
    <property type="evidence" value="ECO:0007669"/>
    <property type="project" value="UniProtKB-SubCell"/>
</dbReference>
<dbReference type="Proteomes" id="UP000255110">
    <property type="component" value="Unassembled WGS sequence"/>
</dbReference>
<feature type="domain" description="Helicase C-terminal" evidence="18">
    <location>
        <begin position="430"/>
        <end position="596"/>
    </location>
</feature>
<keyword evidence="8 13" id="KW-0267">Excision nuclease</keyword>
<comment type="function">
    <text evidence="13">The UvrABC repair system catalyzes the recognition and processing of DNA lesions. A damage recognition complex composed of 2 UvrA and 2 UvrB subunits scans DNA for abnormalities. Upon binding of the UvrA(2)B(2) complex to a putative damaged site, the DNA wraps around one UvrB monomer. DNA wrap is dependent on ATP binding by UvrB and probably causes local melting of the DNA helix, facilitating insertion of UvrB beta-hairpin between the DNA strands. Then UvrB probes one DNA strand for the presence of a lesion. If a lesion is found the UvrA subunits dissociate and the UvrB-DNA preincision complex is formed. This complex is subsequently bound by UvrC and the second UvrB is released. If no lesion is found, the DNA wraps around the other UvrB subunit that will check the other stand for damage.</text>
</comment>
<evidence type="ECO:0000259" key="16">
    <source>
        <dbReference type="PROSITE" id="PS50151"/>
    </source>
</evidence>
<evidence type="ECO:0000259" key="17">
    <source>
        <dbReference type="PROSITE" id="PS51192"/>
    </source>
</evidence>
<dbReference type="GO" id="GO:0009381">
    <property type="term" value="F:excinuclease ABC activity"/>
    <property type="evidence" value="ECO:0007669"/>
    <property type="project" value="UniProtKB-UniRule"/>
</dbReference>
<comment type="domain">
    <text evidence="13">The beta-hairpin motif is involved in DNA binding.</text>
</comment>
<sequence>MKDLFKLYADYKPAGDQPTAIASLIEGLESGLSKQTLLGVTGSGKTFTIAHVIKTMRRPALIMAPNKTLAAQLYGEFKAYFPDNAVEYFVSYYDYYQPEAYVPASDTFIEKDSSINEHIEQMRLSATKALIERKDAIIVATVSAIYGLGDPDSYLRMVLHLSRGEQSDQRKILRRLAEMQYTRSNLSLERGQFRVHGDIIDIFPADSERDAIRIELFDDEVENIAQFDPLTGEILRRFPRVTIFPKTHYVTPRDRILQTVDWVKEELQERLAEFKEQNKLLEAQRLEQRTNFDLEMMLELGYCSGIENYSRYLSAREAGEPPPTLFDYLPEEALLIIDESHVTVPQIGGMYRGDRSRKETLVQYGFRLPSALDNRPLRFEEFEARSPQTIYISATPGPYEQEHSDNVAEQVVRPTGLVDPEVEIRPVRTQVDDLMSEIRLVIQQNGRVLVTTLTKRMAEDLTDYLNEHGIKVRYLHSDIDTVERVEIIRDLRLGVFDVLVGINLLREGLDMPEVALVAILDADKEGFLRSDRSLIQTIGRAARNMKGRAILYADKITGSMQRALDETDRRREKQKAFNEAHGIIPKGINKSITDIMEGAYQGKRNVAVAEPSPEYLHWSTQELVKHINTLEKQMYLHAKNMEFEAAAKIRDEYLLLKEQLMK</sequence>
<dbReference type="PROSITE" id="PS51194">
    <property type="entry name" value="HELICASE_CTER"/>
    <property type="match status" value="1"/>
</dbReference>
<dbReference type="HAMAP" id="MF_00204">
    <property type="entry name" value="UvrB"/>
    <property type="match status" value="1"/>
</dbReference>
<keyword evidence="6 13" id="KW-0228">DNA excision</keyword>
<reference evidence="19 21" key="1">
    <citation type="submission" date="2015-11" db="EMBL/GenBank/DDBJ databases">
        <title>Genomic analysis of 38 Legionella species identifies large and diverse effector repertoires.</title>
        <authorList>
            <person name="Burstein D."/>
            <person name="Amaro F."/>
            <person name="Zusman T."/>
            <person name="Lifshitz Z."/>
            <person name="Cohen O."/>
            <person name="Gilbert J.A."/>
            <person name="Pupko T."/>
            <person name="Shuman H.A."/>
            <person name="Segal G."/>
        </authorList>
    </citation>
    <scope>NUCLEOTIDE SEQUENCE [LARGE SCALE GENOMIC DNA]</scope>
    <source>
        <strain evidence="19 21">SC-18-C9</strain>
    </source>
</reference>
<evidence type="ECO:0000256" key="15">
    <source>
        <dbReference type="SAM" id="Coils"/>
    </source>
</evidence>
<evidence type="ECO:0000256" key="11">
    <source>
        <dbReference type="ARBA" id="ARBA00026033"/>
    </source>
</evidence>
<dbReference type="GO" id="GO:0003677">
    <property type="term" value="F:DNA binding"/>
    <property type="evidence" value="ECO:0007669"/>
    <property type="project" value="UniProtKB-UniRule"/>
</dbReference>
<evidence type="ECO:0000313" key="19">
    <source>
        <dbReference type="EMBL" id="KTD79561.1"/>
    </source>
</evidence>
<dbReference type="GO" id="GO:0009380">
    <property type="term" value="C:excinuclease repair complex"/>
    <property type="evidence" value="ECO:0007669"/>
    <property type="project" value="InterPro"/>
</dbReference>
<dbReference type="InterPro" id="IPR041471">
    <property type="entry name" value="UvrB_inter"/>
</dbReference>
<dbReference type="Gene3D" id="3.40.50.300">
    <property type="entry name" value="P-loop containing nucleotide triphosphate hydrolases"/>
    <property type="match status" value="3"/>
</dbReference>
<dbReference type="PROSITE" id="PS51192">
    <property type="entry name" value="HELICASE_ATP_BIND_1"/>
    <property type="match status" value="1"/>
</dbReference>
<evidence type="ECO:0000256" key="10">
    <source>
        <dbReference type="ARBA" id="ARBA00023236"/>
    </source>
</evidence>
<dbReference type="Gene3D" id="4.10.860.10">
    <property type="entry name" value="UVR domain"/>
    <property type="match status" value="1"/>
</dbReference>
<dbReference type="SMART" id="SM00487">
    <property type="entry name" value="DEXDc"/>
    <property type="match status" value="1"/>
</dbReference>
<name>A0A378LCM9_9GAMM</name>
<dbReference type="InterPro" id="IPR004807">
    <property type="entry name" value="UvrB"/>
</dbReference>
<evidence type="ECO:0000256" key="5">
    <source>
        <dbReference type="ARBA" id="ARBA00022763"/>
    </source>
</evidence>
<comment type="subcellular location">
    <subcellularLocation>
        <location evidence="1 13 14">Cytoplasm</location>
    </subcellularLocation>
</comment>
<dbReference type="RefSeq" id="WP_058476357.1">
    <property type="nucleotide sequence ID" value="NZ_CAAAIO010000004.1"/>
</dbReference>
<organism evidence="20 22">
    <name type="scientific">Legionella steigerwaltii</name>
    <dbReference type="NCBI Taxonomy" id="460"/>
    <lineage>
        <taxon>Bacteria</taxon>
        <taxon>Pseudomonadati</taxon>
        <taxon>Pseudomonadota</taxon>
        <taxon>Gammaproteobacteria</taxon>
        <taxon>Legionellales</taxon>
        <taxon>Legionellaceae</taxon>
        <taxon>Legionella</taxon>
    </lineage>
</organism>
<feature type="binding site" evidence="13">
    <location>
        <begin position="39"/>
        <end position="46"/>
    </location>
    <ligand>
        <name>ATP</name>
        <dbReference type="ChEBI" id="CHEBI:30616"/>
    </ligand>
</feature>
<dbReference type="AlphaFoldDB" id="A0A378LCM9"/>
<evidence type="ECO:0000256" key="9">
    <source>
        <dbReference type="ARBA" id="ARBA00023204"/>
    </source>
</evidence>
<dbReference type="FunFam" id="3.40.50.300:FF:000477">
    <property type="entry name" value="UvrABC system protein B"/>
    <property type="match status" value="1"/>
</dbReference>
<dbReference type="Gene3D" id="6.10.140.240">
    <property type="match status" value="1"/>
</dbReference>
<dbReference type="InterPro" id="IPR024759">
    <property type="entry name" value="UvrB_YAD/RRR_dom"/>
</dbReference>
<evidence type="ECO:0000259" key="18">
    <source>
        <dbReference type="PROSITE" id="PS51194"/>
    </source>
</evidence>
<proteinExistence type="inferred from homology"/>
<evidence type="ECO:0000256" key="13">
    <source>
        <dbReference type="HAMAP-Rule" id="MF_00204"/>
    </source>
</evidence>
<evidence type="ECO:0000256" key="14">
    <source>
        <dbReference type="RuleBase" id="RU003587"/>
    </source>
</evidence>
<gene>
    <name evidence="13 20" type="primary">uvrB</name>
    <name evidence="19" type="ORF">Lstg_0777</name>
    <name evidence="20" type="ORF">NCTC11991_03181</name>
</gene>
<dbReference type="Pfam" id="PF17757">
    <property type="entry name" value="UvrB_inter"/>
    <property type="match status" value="1"/>
</dbReference>
<feature type="domain" description="UVR" evidence="16">
    <location>
        <begin position="624"/>
        <end position="659"/>
    </location>
</feature>
<dbReference type="NCBIfam" id="TIGR00631">
    <property type="entry name" value="uvrb"/>
    <property type="match status" value="1"/>
</dbReference>
<dbReference type="InterPro" id="IPR027417">
    <property type="entry name" value="P-loop_NTPase"/>
</dbReference>
<dbReference type="InterPro" id="IPR001650">
    <property type="entry name" value="Helicase_C-like"/>
</dbReference>
<feature type="domain" description="Helicase ATP-binding" evidence="17">
    <location>
        <begin position="26"/>
        <end position="183"/>
    </location>
</feature>
<dbReference type="PANTHER" id="PTHR24029">
    <property type="entry name" value="UVRABC SYSTEM PROTEIN B"/>
    <property type="match status" value="1"/>
</dbReference>
<evidence type="ECO:0000256" key="12">
    <source>
        <dbReference type="ARBA" id="ARBA00029504"/>
    </source>
</evidence>
<feature type="coiled-coil region" evidence="15">
    <location>
        <begin position="257"/>
        <end position="291"/>
    </location>
</feature>
<dbReference type="GO" id="GO:0009432">
    <property type="term" value="P:SOS response"/>
    <property type="evidence" value="ECO:0007669"/>
    <property type="project" value="UniProtKB-UniRule"/>
</dbReference>
<dbReference type="EMBL" id="LNYZ01000005">
    <property type="protein sequence ID" value="KTD79561.1"/>
    <property type="molecule type" value="Genomic_DNA"/>
</dbReference>
<dbReference type="Pfam" id="PF04851">
    <property type="entry name" value="ResIII"/>
    <property type="match status" value="1"/>
</dbReference>
<dbReference type="SUPFAM" id="SSF46600">
    <property type="entry name" value="C-terminal UvrC-binding domain of UvrB"/>
    <property type="match status" value="1"/>
</dbReference>
<dbReference type="InterPro" id="IPR006935">
    <property type="entry name" value="Helicase/UvrB_N"/>
</dbReference>
<comment type="subunit">
    <text evidence="11 13 14">Forms a heterotetramer with UvrA during the search for lesions. Interacts with UvrC in an incision complex.</text>
</comment>
<dbReference type="Proteomes" id="UP000054820">
    <property type="component" value="Unassembled WGS sequence"/>
</dbReference>
<reference evidence="20 22" key="2">
    <citation type="submission" date="2018-06" db="EMBL/GenBank/DDBJ databases">
        <authorList>
            <consortium name="Pathogen Informatics"/>
            <person name="Doyle S."/>
        </authorList>
    </citation>
    <scope>NUCLEOTIDE SEQUENCE [LARGE SCALE GENOMIC DNA]</scope>
    <source>
        <strain evidence="20 22">NCTC11991</strain>
    </source>
</reference>
<dbReference type="SMART" id="SM00490">
    <property type="entry name" value="HELICc"/>
    <property type="match status" value="1"/>
</dbReference>
<feature type="short sequence motif" description="Beta-hairpin" evidence="13">
    <location>
        <begin position="92"/>
        <end position="115"/>
    </location>
</feature>
<dbReference type="GO" id="GO:0016887">
    <property type="term" value="F:ATP hydrolysis activity"/>
    <property type="evidence" value="ECO:0007669"/>
    <property type="project" value="InterPro"/>
</dbReference>
<accession>A0A378LCM9</accession>
<dbReference type="PANTHER" id="PTHR24029:SF0">
    <property type="entry name" value="UVRABC SYSTEM PROTEIN B"/>
    <property type="match status" value="1"/>
</dbReference>
<evidence type="ECO:0000256" key="1">
    <source>
        <dbReference type="ARBA" id="ARBA00004496"/>
    </source>
</evidence>
<comment type="similarity">
    <text evidence="2 13 14">Belongs to the UvrB family.</text>
</comment>
<dbReference type="InterPro" id="IPR014001">
    <property type="entry name" value="Helicase_ATP-bd"/>
</dbReference>
<keyword evidence="15" id="KW-0175">Coiled coil</keyword>
<dbReference type="CDD" id="cd17916">
    <property type="entry name" value="DEXHc_UvrB"/>
    <property type="match status" value="1"/>
</dbReference>
<keyword evidence="3 13" id="KW-0963">Cytoplasm</keyword>
<dbReference type="GO" id="GO:0005524">
    <property type="term" value="F:ATP binding"/>
    <property type="evidence" value="ECO:0007669"/>
    <property type="project" value="UniProtKB-UniRule"/>
</dbReference>
<evidence type="ECO:0000256" key="6">
    <source>
        <dbReference type="ARBA" id="ARBA00022769"/>
    </source>
</evidence>
<dbReference type="InterPro" id="IPR001943">
    <property type="entry name" value="UVR_dom"/>
</dbReference>
<keyword evidence="10 13" id="KW-0742">SOS response</keyword>
<dbReference type="SUPFAM" id="SSF52540">
    <property type="entry name" value="P-loop containing nucleoside triphosphate hydrolases"/>
    <property type="match status" value="2"/>
</dbReference>
<evidence type="ECO:0000256" key="4">
    <source>
        <dbReference type="ARBA" id="ARBA00022741"/>
    </source>
</evidence>
<evidence type="ECO:0000313" key="20">
    <source>
        <dbReference type="EMBL" id="STY24553.1"/>
    </source>
</evidence>
<evidence type="ECO:0000256" key="7">
    <source>
        <dbReference type="ARBA" id="ARBA00022840"/>
    </source>
</evidence>
<keyword evidence="4 13" id="KW-0547">Nucleotide-binding</keyword>
<evidence type="ECO:0000256" key="3">
    <source>
        <dbReference type="ARBA" id="ARBA00022490"/>
    </source>
</evidence>
<dbReference type="CDD" id="cd18790">
    <property type="entry name" value="SF2_C_UvrB"/>
    <property type="match status" value="1"/>
</dbReference>
<keyword evidence="21" id="KW-1185">Reference proteome</keyword>
<dbReference type="OrthoDB" id="9806651at2"/>
<evidence type="ECO:0000313" key="21">
    <source>
        <dbReference type="Proteomes" id="UP000054820"/>
    </source>
</evidence>
<keyword evidence="9 13" id="KW-0234">DNA repair</keyword>
<keyword evidence="5 13" id="KW-0227">DNA damage</keyword>
<dbReference type="Pfam" id="PF12344">
    <property type="entry name" value="UvrB"/>
    <property type="match status" value="1"/>
</dbReference>
<dbReference type="EMBL" id="UGOY01000001">
    <property type="protein sequence ID" value="STY24553.1"/>
    <property type="molecule type" value="Genomic_DNA"/>
</dbReference>
<dbReference type="Pfam" id="PF00271">
    <property type="entry name" value="Helicase_C"/>
    <property type="match status" value="1"/>
</dbReference>
<dbReference type="STRING" id="460.Lstg_0777"/>
<evidence type="ECO:0000256" key="2">
    <source>
        <dbReference type="ARBA" id="ARBA00008533"/>
    </source>
</evidence>
<evidence type="ECO:0000313" key="22">
    <source>
        <dbReference type="Proteomes" id="UP000255110"/>
    </source>
</evidence>
<dbReference type="GO" id="GO:0006289">
    <property type="term" value="P:nucleotide-excision repair"/>
    <property type="evidence" value="ECO:0007669"/>
    <property type="project" value="UniProtKB-UniRule"/>
</dbReference>
<dbReference type="InterPro" id="IPR036876">
    <property type="entry name" value="UVR_dom_sf"/>
</dbReference>
<dbReference type="NCBIfam" id="NF003673">
    <property type="entry name" value="PRK05298.1"/>
    <property type="match status" value="1"/>
</dbReference>
<protein>
    <recommendedName>
        <fullName evidence="12 13">UvrABC system protein B</fullName>
        <shortName evidence="13">Protein UvrB</shortName>
    </recommendedName>
    <alternativeName>
        <fullName evidence="13">Excinuclease ABC subunit B</fullName>
    </alternativeName>
</protein>
<dbReference type="PROSITE" id="PS50151">
    <property type="entry name" value="UVR"/>
    <property type="match status" value="1"/>
</dbReference>